<dbReference type="PANTHER" id="PTHR21708">
    <property type="entry name" value="PROBABLE 2-DEHYDROPANTOATE 2-REDUCTASE"/>
    <property type="match status" value="1"/>
</dbReference>
<dbReference type="PROSITE" id="PS51257">
    <property type="entry name" value="PROKAR_LIPOPROTEIN"/>
    <property type="match status" value="1"/>
</dbReference>
<evidence type="ECO:0000256" key="2">
    <source>
        <dbReference type="ARBA" id="ARBA00013014"/>
    </source>
</evidence>
<dbReference type="SUPFAM" id="SSF48179">
    <property type="entry name" value="6-phosphogluconate dehydrogenase C-terminal domain-like"/>
    <property type="match status" value="1"/>
</dbReference>
<dbReference type="GO" id="GO:0008677">
    <property type="term" value="F:2-dehydropantoate 2-reductase activity"/>
    <property type="evidence" value="ECO:0007669"/>
    <property type="project" value="UniProtKB-EC"/>
</dbReference>
<evidence type="ECO:0000313" key="10">
    <source>
        <dbReference type="Proteomes" id="UP000554144"/>
    </source>
</evidence>
<comment type="caution">
    <text evidence="9">The sequence shown here is derived from an EMBL/GenBank/DDBJ whole genome shotgun (WGS) entry which is preliminary data.</text>
</comment>
<evidence type="ECO:0000259" key="8">
    <source>
        <dbReference type="Pfam" id="PF08546"/>
    </source>
</evidence>
<dbReference type="EC" id="1.1.1.169" evidence="2"/>
<organism evidence="9 10">
    <name type="scientific">Pollutimonas harenae</name>
    <dbReference type="NCBI Taxonomy" id="657015"/>
    <lineage>
        <taxon>Bacteria</taxon>
        <taxon>Pseudomonadati</taxon>
        <taxon>Pseudomonadota</taxon>
        <taxon>Betaproteobacteria</taxon>
        <taxon>Burkholderiales</taxon>
        <taxon>Alcaligenaceae</taxon>
        <taxon>Pollutimonas</taxon>
    </lineage>
</organism>
<dbReference type="Proteomes" id="UP000554144">
    <property type="component" value="Unassembled WGS sequence"/>
</dbReference>
<dbReference type="InterPro" id="IPR013332">
    <property type="entry name" value="KPR_N"/>
</dbReference>
<dbReference type="OrthoDB" id="9796561at2"/>
<comment type="pathway">
    <text evidence="1">Cofactor biosynthesis; (R)-pantothenate biosynthesis; (R)-pantoate from 3-methyl-2-oxobutanoate: step 2/2.</text>
</comment>
<feature type="domain" description="Ketopantoate reductase C-terminal" evidence="8">
    <location>
        <begin position="200"/>
        <end position="319"/>
    </location>
</feature>
<evidence type="ECO:0000256" key="1">
    <source>
        <dbReference type="ARBA" id="ARBA00004994"/>
    </source>
</evidence>
<dbReference type="InterPro" id="IPR051402">
    <property type="entry name" value="KPR-Related"/>
</dbReference>
<keyword evidence="4" id="KW-0566">Pantothenate biosynthesis</keyword>
<keyword evidence="10" id="KW-1185">Reference proteome</keyword>
<dbReference type="InterPro" id="IPR008927">
    <property type="entry name" value="6-PGluconate_DH-like_C_sf"/>
</dbReference>
<dbReference type="UniPathway" id="UPA00028">
    <property type="reaction ID" value="UER00004"/>
</dbReference>
<dbReference type="AlphaFoldDB" id="A0A853H2P9"/>
<protein>
    <recommendedName>
        <fullName evidence="3">2-dehydropantoate 2-reductase</fullName>
        <ecNumber evidence="2">1.1.1.169</ecNumber>
    </recommendedName>
    <alternativeName>
        <fullName evidence="5">Ketopantoate reductase</fullName>
    </alternativeName>
</protein>
<dbReference type="SUPFAM" id="SSF51735">
    <property type="entry name" value="NAD(P)-binding Rossmann-fold domains"/>
    <property type="match status" value="1"/>
</dbReference>
<dbReference type="FunFam" id="1.10.1040.10:FF:000017">
    <property type="entry name" value="2-dehydropantoate 2-reductase"/>
    <property type="match status" value="1"/>
</dbReference>
<evidence type="ECO:0000256" key="3">
    <source>
        <dbReference type="ARBA" id="ARBA00019465"/>
    </source>
</evidence>
<name>A0A853H2P9_9BURK</name>
<dbReference type="Gene3D" id="1.10.1040.10">
    <property type="entry name" value="N-(1-d-carboxylethyl)-l-norvaline Dehydrogenase, domain 2"/>
    <property type="match status" value="1"/>
</dbReference>
<dbReference type="GO" id="GO:0015940">
    <property type="term" value="P:pantothenate biosynthetic process"/>
    <property type="evidence" value="ECO:0007669"/>
    <property type="project" value="UniProtKB-UniPathway"/>
</dbReference>
<dbReference type="RefSeq" id="WP_130038396.1">
    <property type="nucleotide sequence ID" value="NZ_JACCEV010000001.1"/>
</dbReference>
<gene>
    <name evidence="9" type="ORF">H0A62_02355</name>
</gene>
<evidence type="ECO:0000259" key="7">
    <source>
        <dbReference type="Pfam" id="PF02558"/>
    </source>
</evidence>
<dbReference type="Pfam" id="PF02558">
    <property type="entry name" value="ApbA"/>
    <property type="match status" value="1"/>
</dbReference>
<sequence>MRSQTLPRVGIIGAGAIGCTLAARFANGGCDVKLAARAEAAATIRRQGLHLTASGTEIAAQVAVAKSPQDLLDRDYVFIAVKQQALLAAVRDWLPKLPETVVVIPAINGIPWWFLPNAQASSTPSGKTPEVELAALLPAAQILGTAVYLTAYSTAHGVAVQGTRNRLIIGELDGSSSARAEVLKTTCMAAGMDCDISTAIRLDVWMKAVGNAVFNPLSVLSGGDMASMLADEHISELALHMLRESLALGRRIGLPIDSSAEERLERARSAGNAQTSMLQDYLKGKPLEVEAIIGAMVRLGRQYETKMPFTEAIYGLVRSASLNNPFLRTTSNTTEEKTK</sequence>
<proteinExistence type="predicted"/>
<accession>A0A853H2P9</accession>
<evidence type="ECO:0000256" key="4">
    <source>
        <dbReference type="ARBA" id="ARBA00022655"/>
    </source>
</evidence>
<evidence type="ECO:0000256" key="5">
    <source>
        <dbReference type="ARBA" id="ARBA00032024"/>
    </source>
</evidence>
<feature type="domain" description="Ketopantoate reductase N-terminal" evidence="7">
    <location>
        <begin position="9"/>
        <end position="173"/>
    </location>
</feature>
<dbReference type="InterPro" id="IPR013752">
    <property type="entry name" value="KPA_reductase"/>
</dbReference>
<reference evidence="9 10" key="1">
    <citation type="submission" date="2020-07" db="EMBL/GenBank/DDBJ databases">
        <title>Taxonomic revisions and descriptions of new bacterial species based on genomic comparisons in the high-G+C-content subgroup of the family Alcaligenaceae.</title>
        <authorList>
            <person name="Szabo A."/>
            <person name="Felfoldi T."/>
        </authorList>
    </citation>
    <scope>NUCLEOTIDE SEQUENCE [LARGE SCALE GENOMIC DNA]</scope>
    <source>
        <strain evidence="9 10">DSM 25667</strain>
    </source>
</reference>
<evidence type="ECO:0000256" key="6">
    <source>
        <dbReference type="ARBA" id="ARBA00048793"/>
    </source>
</evidence>
<evidence type="ECO:0000313" key="9">
    <source>
        <dbReference type="EMBL" id="NYT84434.1"/>
    </source>
</evidence>
<dbReference type="Gene3D" id="3.40.50.720">
    <property type="entry name" value="NAD(P)-binding Rossmann-like Domain"/>
    <property type="match status" value="1"/>
</dbReference>
<dbReference type="InterPro" id="IPR036291">
    <property type="entry name" value="NAD(P)-bd_dom_sf"/>
</dbReference>
<dbReference type="NCBIfam" id="NF005089">
    <property type="entry name" value="PRK06522.1-4"/>
    <property type="match status" value="1"/>
</dbReference>
<dbReference type="Pfam" id="PF08546">
    <property type="entry name" value="ApbA_C"/>
    <property type="match status" value="1"/>
</dbReference>
<dbReference type="EMBL" id="JACCEV010000001">
    <property type="protein sequence ID" value="NYT84434.1"/>
    <property type="molecule type" value="Genomic_DNA"/>
</dbReference>
<dbReference type="InterPro" id="IPR013328">
    <property type="entry name" value="6PGD_dom2"/>
</dbReference>
<comment type="catalytic activity">
    <reaction evidence="6">
        <text>(R)-pantoate + NADP(+) = 2-dehydropantoate + NADPH + H(+)</text>
        <dbReference type="Rhea" id="RHEA:16233"/>
        <dbReference type="ChEBI" id="CHEBI:11561"/>
        <dbReference type="ChEBI" id="CHEBI:15378"/>
        <dbReference type="ChEBI" id="CHEBI:15980"/>
        <dbReference type="ChEBI" id="CHEBI:57783"/>
        <dbReference type="ChEBI" id="CHEBI:58349"/>
        <dbReference type="EC" id="1.1.1.169"/>
    </reaction>
</comment>
<dbReference type="GO" id="GO:0005737">
    <property type="term" value="C:cytoplasm"/>
    <property type="evidence" value="ECO:0007669"/>
    <property type="project" value="TreeGrafter"/>
</dbReference>
<dbReference type="PANTHER" id="PTHR21708:SF26">
    <property type="entry name" value="2-DEHYDROPANTOATE 2-REDUCTASE"/>
    <property type="match status" value="1"/>
</dbReference>